<feature type="domain" description="Pectinesterase catalytic" evidence="4">
    <location>
        <begin position="6"/>
        <end position="82"/>
    </location>
</feature>
<dbReference type="GO" id="GO:0042545">
    <property type="term" value="P:cell wall modification"/>
    <property type="evidence" value="ECO:0007669"/>
    <property type="project" value="InterPro"/>
</dbReference>
<dbReference type="PANTHER" id="PTHR31707">
    <property type="entry name" value="PECTINESTERASE"/>
    <property type="match status" value="1"/>
</dbReference>
<evidence type="ECO:0000256" key="3">
    <source>
        <dbReference type="ARBA" id="ARBA00023085"/>
    </source>
</evidence>
<dbReference type="Gene3D" id="2.160.20.10">
    <property type="entry name" value="Single-stranded right-handed beta-helix, Pectin lyase-like"/>
    <property type="match status" value="3"/>
</dbReference>
<feature type="domain" description="Pectinesterase catalytic" evidence="4">
    <location>
        <begin position="194"/>
        <end position="257"/>
    </location>
</feature>
<feature type="domain" description="Pectinesterase catalytic" evidence="4">
    <location>
        <begin position="93"/>
        <end position="161"/>
    </location>
</feature>
<dbReference type="InterPro" id="IPR012334">
    <property type="entry name" value="Pectin_lyas_fold"/>
</dbReference>
<keyword evidence="3" id="KW-0063">Aspartyl esterase</keyword>
<comment type="caution">
    <text evidence="5">The sequence shown here is derived from an EMBL/GenBank/DDBJ whole genome shotgun (WGS) entry which is preliminary data.</text>
</comment>
<dbReference type="Proteomes" id="UP001428341">
    <property type="component" value="Unassembled WGS sequence"/>
</dbReference>
<keyword evidence="6" id="KW-1185">Reference proteome</keyword>
<organism evidence="5 6">
    <name type="scientific">Citrus x changshan-huyou</name>
    <dbReference type="NCBI Taxonomy" id="2935761"/>
    <lineage>
        <taxon>Eukaryota</taxon>
        <taxon>Viridiplantae</taxon>
        <taxon>Streptophyta</taxon>
        <taxon>Embryophyta</taxon>
        <taxon>Tracheophyta</taxon>
        <taxon>Spermatophyta</taxon>
        <taxon>Magnoliopsida</taxon>
        <taxon>eudicotyledons</taxon>
        <taxon>Gunneridae</taxon>
        <taxon>Pentapetalae</taxon>
        <taxon>rosids</taxon>
        <taxon>malvids</taxon>
        <taxon>Sapindales</taxon>
        <taxon>Rutaceae</taxon>
        <taxon>Aurantioideae</taxon>
        <taxon>Citrus</taxon>
    </lineage>
</organism>
<accession>A0AAP0M2E7</accession>
<proteinExistence type="predicted"/>
<dbReference type="InterPro" id="IPR000070">
    <property type="entry name" value="Pectinesterase_cat"/>
</dbReference>
<protein>
    <recommendedName>
        <fullName evidence="4">Pectinesterase catalytic domain-containing protein</fullName>
    </recommendedName>
</protein>
<dbReference type="AlphaFoldDB" id="A0AAP0M2E7"/>
<reference evidence="5 6" key="1">
    <citation type="submission" date="2024-05" db="EMBL/GenBank/DDBJ databases">
        <title>Haplotype-resolved chromosome-level genome assembly of Huyou (Citrus changshanensis).</title>
        <authorList>
            <person name="Miao C."/>
            <person name="Chen W."/>
            <person name="Wu Y."/>
            <person name="Wang L."/>
            <person name="Zhao S."/>
            <person name="Grierson D."/>
            <person name="Xu C."/>
            <person name="Chen K."/>
        </authorList>
    </citation>
    <scope>NUCLEOTIDE SEQUENCE [LARGE SCALE GENOMIC DNA]</scope>
    <source>
        <strain evidence="5">01-14</strain>
        <tissue evidence="5">Leaf</tissue>
    </source>
</reference>
<evidence type="ECO:0000256" key="2">
    <source>
        <dbReference type="ARBA" id="ARBA00022801"/>
    </source>
</evidence>
<dbReference type="EMBL" id="JBCGBO010000006">
    <property type="protein sequence ID" value="KAK9193282.1"/>
    <property type="molecule type" value="Genomic_DNA"/>
</dbReference>
<sequence length="268" mass="30475">MNTTHKRPWKQHSRTIIIEYYFGDLIDIEGWSQFNRTFTLDTSYYAKYVNRGSGVSKKGRVKWSGCYVLTSTTEVQNFTVEILFMERVESTIGESYLGDLIDLEGWSEFNGTFTLDTMYYAKYANRGSGASENGRVKWPGCYVLTNAAEVESLTVESFIHGKCGIHNWRLPMDMAISGMAQARALHGKHTCWAGDLIDLEGWSEFNGTFTLDTLCYAKFENRGSGASKKGRLKWLGYYVLTNAVEVQNFTVESFIHGKNGIHSWRFVA</sequence>
<keyword evidence="2" id="KW-0378">Hydrolase</keyword>
<gene>
    <name evidence="5" type="ORF">WN944_003979</name>
</gene>
<evidence type="ECO:0000313" key="6">
    <source>
        <dbReference type="Proteomes" id="UP001428341"/>
    </source>
</evidence>
<evidence type="ECO:0000256" key="1">
    <source>
        <dbReference type="ARBA" id="ARBA00005184"/>
    </source>
</evidence>
<name>A0AAP0M2E7_9ROSI</name>
<dbReference type="Pfam" id="PF01095">
    <property type="entry name" value="Pectinesterase"/>
    <property type="match status" value="3"/>
</dbReference>
<dbReference type="SUPFAM" id="SSF51126">
    <property type="entry name" value="Pectin lyase-like"/>
    <property type="match status" value="3"/>
</dbReference>
<dbReference type="InterPro" id="IPR011050">
    <property type="entry name" value="Pectin_lyase_fold/virulence"/>
</dbReference>
<dbReference type="GO" id="GO:0030599">
    <property type="term" value="F:pectinesterase activity"/>
    <property type="evidence" value="ECO:0007669"/>
    <property type="project" value="InterPro"/>
</dbReference>
<evidence type="ECO:0000259" key="4">
    <source>
        <dbReference type="Pfam" id="PF01095"/>
    </source>
</evidence>
<evidence type="ECO:0000313" key="5">
    <source>
        <dbReference type="EMBL" id="KAK9193282.1"/>
    </source>
</evidence>
<comment type="pathway">
    <text evidence="1">Glycan metabolism; pectin degradation; 2-dehydro-3-deoxy-D-gluconate from pectin: step 1/5.</text>
</comment>